<keyword evidence="1" id="KW-0325">Glycoprotein</keyword>
<dbReference type="AlphaFoldDB" id="A0A1E5UID6"/>
<keyword evidence="2" id="KW-0472">Membrane</keyword>
<name>A0A1E5UID6_9POAL</name>
<feature type="transmembrane region" description="Helical" evidence="2">
    <location>
        <begin position="92"/>
        <end position="114"/>
    </location>
</feature>
<reference evidence="4 5" key="1">
    <citation type="submission" date="2016-09" db="EMBL/GenBank/DDBJ databases">
        <title>The draft genome of Dichanthelium oligosanthes: A C3 panicoid grass species.</title>
        <authorList>
            <person name="Studer A.J."/>
            <person name="Schnable J.C."/>
            <person name="Brutnell T.P."/>
        </authorList>
    </citation>
    <scope>NUCLEOTIDE SEQUENCE [LARGE SCALE GENOMIC DNA]</scope>
    <source>
        <strain evidence="5">cv. Kellogg 1175</strain>
        <tissue evidence="4">Leaf</tissue>
    </source>
</reference>
<keyword evidence="2" id="KW-1133">Transmembrane helix</keyword>
<dbReference type="EMBL" id="LWDX02076436">
    <property type="protein sequence ID" value="OEL12631.1"/>
    <property type="molecule type" value="Genomic_DNA"/>
</dbReference>
<dbReference type="Proteomes" id="UP000095767">
    <property type="component" value="Unassembled WGS sequence"/>
</dbReference>
<protein>
    <recommendedName>
        <fullName evidence="3">Wall-associated receptor kinase C-terminal domain-containing protein</fullName>
    </recommendedName>
</protein>
<sequence>MLRHLEPYTSVYWSAVGDKFPPYDQLLAYGVRVDFEIPVTTRCLQCQGQAPQRRGTCGFDRATQDFVCICDDGRNSTTNCADGHASGHHGSAGVIAASVVVSISAAIGIGGLVWNMRKIRPSKVVTCGVQSNENRFF</sequence>
<dbReference type="STRING" id="888268.A0A1E5UID6"/>
<feature type="domain" description="Wall-associated receptor kinase C-terminal" evidence="3">
    <location>
        <begin position="23"/>
        <end position="73"/>
    </location>
</feature>
<gene>
    <name evidence="4" type="ORF">BAE44_0026351</name>
</gene>
<organism evidence="4 5">
    <name type="scientific">Dichanthelium oligosanthes</name>
    <dbReference type="NCBI Taxonomy" id="888268"/>
    <lineage>
        <taxon>Eukaryota</taxon>
        <taxon>Viridiplantae</taxon>
        <taxon>Streptophyta</taxon>
        <taxon>Embryophyta</taxon>
        <taxon>Tracheophyta</taxon>
        <taxon>Spermatophyta</taxon>
        <taxon>Magnoliopsida</taxon>
        <taxon>Liliopsida</taxon>
        <taxon>Poales</taxon>
        <taxon>Poaceae</taxon>
        <taxon>PACMAD clade</taxon>
        <taxon>Panicoideae</taxon>
        <taxon>Panicodae</taxon>
        <taxon>Paniceae</taxon>
        <taxon>Dichantheliinae</taxon>
        <taxon>Dichanthelium</taxon>
    </lineage>
</organism>
<proteinExistence type="predicted"/>
<dbReference type="InterPro" id="IPR032872">
    <property type="entry name" value="WAK_assoc_C"/>
</dbReference>
<keyword evidence="2" id="KW-0812">Transmembrane</keyword>
<dbReference type="PANTHER" id="PTHR33355">
    <property type="entry name" value="WALL-ASSOCIATED RECEPTOR KINASE CARBOXY-TERMINAL PROTEIN-RELATED"/>
    <property type="match status" value="1"/>
</dbReference>
<evidence type="ECO:0000313" key="5">
    <source>
        <dbReference type="Proteomes" id="UP000095767"/>
    </source>
</evidence>
<evidence type="ECO:0000256" key="2">
    <source>
        <dbReference type="SAM" id="Phobius"/>
    </source>
</evidence>
<evidence type="ECO:0000256" key="1">
    <source>
        <dbReference type="ARBA" id="ARBA00023180"/>
    </source>
</evidence>
<evidence type="ECO:0000259" key="3">
    <source>
        <dbReference type="Pfam" id="PF14380"/>
    </source>
</evidence>
<dbReference type="OrthoDB" id="1857727at2759"/>
<keyword evidence="5" id="KW-1185">Reference proteome</keyword>
<accession>A0A1E5UID6</accession>
<dbReference type="PANTHER" id="PTHR33355:SF5">
    <property type="entry name" value="F12F1.23 PROTEIN"/>
    <property type="match status" value="1"/>
</dbReference>
<evidence type="ECO:0000313" key="4">
    <source>
        <dbReference type="EMBL" id="OEL12631.1"/>
    </source>
</evidence>
<dbReference type="Pfam" id="PF14380">
    <property type="entry name" value="WAK_assoc"/>
    <property type="match status" value="1"/>
</dbReference>
<comment type="caution">
    <text evidence="4">The sequence shown here is derived from an EMBL/GenBank/DDBJ whole genome shotgun (WGS) entry which is preliminary data.</text>
</comment>